<reference evidence="1 2" key="1">
    <citation type="submission" date="2018-02" db="EMBL/GenBank/DDBJ databases">
        <title>Genome sequence of the basidiomycete white-rot fungus Phlebia centrifuga.</title>
        <authorList>
            <person name="Granchi Z."/>
            <person name="Peng M."/>
            <person name="de Vries R.P."/>
            <person name="Hilden K."/>
            <person name="Makela M.R."/>
            <person name="Grigoriev I."/>
            <person name="Riley R."/>
        </authorList>
    </citation>
    <scope>NUCLEOTIDE SEQUENCE [LARGE SCALE GENOMIC DNA]</scope>
    <source>
        <strain evidence="1 2">FBCC195</strain>
    </source>
</reference>
<dbReference type="AlphaFoldDB" id="A0A2R6P211"/>
<comment type="caution">
    <text evidence="1">The sequence shown here is derived from an EMBL/GenBank/DDBJ whole genome shotgun (WGS) entry which is preliminary data.</text>
</comment>
<evidence type="ECO:0000313" key="1">
    <source>
        <dbReference type="EMBL" id="PSR83866.1"/>
    </source>
</evidence>
<sequence length="62" mass="6755">MKLFKLRVSESTGTPLCIHTYRRQAGGTELAPIPPTCPLATCFVPITSYRVFIKPNAALGYG</sequence>
<evidence type="ECO:0000313" key="2">
    <source>
        <dbReference type="Proteomes" id="UP000186601"/>
    </source>
</evidence>
<name>A0A2R6P211_9APHY</name>
<proteinExistence type="predicted"/>
<accession>A0A2R6P211</accession>
<protein>
    <submittedName>
        <fullName evidence="1">Uncharacterized protein</fullName>
    </submittedName>
</protein>
<gene>
    <name evidence="1" type="ORF">PHLCEN_2v5575</name>
</gene>
<organism evidence="1 2">
    <name type="scientific">Hermanssonia centrifuga</name>
    <dbReference type="NCBI Taxonomy" id="98765"/>
    <lineage>
        <taxon>Eukaryota</taxon>
        <taxon>Fungi</taxon>
        <taxon>Dikarya</taxon>
        <taxon>Basidiomycota</taxon>
        <taxon>Agaricomycotina</taxon>
        <taxon>Agaricomycetes</taxon>
        <taxon>Polyporales</taxon>
        <taxon>Meruliaceae</taxon>
        <taxon>Hermanssonia</taxon>
    </lineage>
</organism>
<dbReference type="Proteomes" id="UP000186601">
    <property type="component" value="Unassembled WGS sequence"/>
</dbReference>
<dbReference type="EMBL" id="MLYV02000550">
    <property type="protein sequence ID" value="PSR83866.1"/>
    <property type="molecule type" value="Genomic_DNA"/>
</dbReference>
<keyword evidence="2" id="KW-1185">Reference proteome</keyword>